<keyword evidence="2" id="KW-0472">Membrane</keyword>
<sequence>MRKKTEKLDIIVDKKTVRITTAVFVTMMTMLAAIAAMFFTTMSVLAADAGSSSNSQSTISTTVPDSHNIRVEKSHADVVIEGEEDQIEGNIDNFVVDRFAEPKIRITPEEGWKVSRILLNGEDVTEQFKDGYLTLEEVCEDTTLVIETAEDTSGGESKDPDKDKDPGKNPDKDKDPNKGTPGTGKGHESEKKTPLNKLKNQIAAVTGDEARPMLYALAAIAAAAVISVTVIRRKNK</sequence>
<evidence type="ECO:0000313" key="3">
    <source>
        <dbReference type="EMBL" id="CUP50794.1"/>
    </source>
</evidence>
<dbReference type="GeneID" id="96228599"/>
<keyword evidence="2" id="KW-1133">Transmembrane helix</keyword>
<feature type="transmembrane region" description="Helical" evidence="2">
    <location>
        <begin position="21"/>
        <end position="47"/>
    </location>
</feature>
<gene>
    <name evidence="3" type="ORF">ERS852526_01304</name>
</gene>
<proteinExistence type="predicted"/>
<dbReference type="EMBL" id="CZAY01000008">
    <property type="protein sequence ID" value="CUP50794.1"/>
    <property type="molecule type" value="Genomic_DNA"/>
</dbReference>
<feature type="compositionally biased region" description="Basic and acidic residues" evidence="1">
    <location>
        <begin position="156"/>
        <end position="177"/>
    </location>
</feature>
<reference evidence="3 4" key="1">
    <citation type="submission" date="2015-09" db="EMBL/GenBank/DDBJ databases">
        <authorList>
            <consortium name="Pathogen Informatics"/>
        </authorList>
    </citation>
    <scope>NUCLEOTIDE SEQUENCE [LARGE SCALE GENOMIC DNA]</scope>
    <source>
        <strain evidence="3 4">2789STDY5834914</strain>
    </source>
</reference>
<keyword evidence="2" id="KW-0812">Transmembrane</keyword>
<evidence type="ECO:0000256" key="1">
    <source>
        <dbReference type="SAM" id="MobiDB-lite"/>
    </source>
</evidence>
<evidence type="ECO:0000256" key="2">
    <source>
        <dbReference type="SAM" id="Phobius"/>
    </source>
</evidence>
<protein>
    <submittedName>
        <fullName evidence="3">Uncharacterized protein</fullName>
    </submittedName>
</protein>
<feature type="region of interest" description="Disordered" evidence="1">
    <location>
        <begin position="147"/>
        <end position="197"/>
    </location>
</feature>
<dbReference type="AlphaFoldDB" id="A0A174NQ64"/>
<organism evidence="3 4">
    <name type="scientific">Dorea longicatena</name>
    <dbReference type="NCBI Taxonomy" id="88431"/>
    <lineage>
        <taxon>Bacteria</taxon>
        <taxon>Bacillati</taxon>
        <taxon>Bacillota</taxon>
        <taxon>Clostridia</taxon>
        <taxon>Lachnospirales</taxon>
        <taxon>Lachnospiraceae</taxon>
        <taxon>Dorea</taxon>
    </lineage>
</organism>
<accession>A0A174NQ64</accession>
<feature type="transmembrane region" description="Helical" evidence="2">
    <location>
        <begin position="213"/>
        <end position="231"/>
    </location>
</feature>
<name>A0A174NQ64_9FIRM</name>
<dbReference type="OrthoDB" id="1820930at2"/>
<dbReference type="Proteomes" id="UP000095485">
    <property type="component" value="Unassembled WGS sequence"/>
</dbReference>
<evidence type="ECO:0000313" key="4">
    <source>
        <dbReference type="Proteomes" id="UP000095485"/>
    </source>
</evidence>
<dbReference type="RefSeq" id="WP_055282744.1">
    <property type="nucleotide sequence ID" value="NZ_CZAY01000008.1"/>
</dbReference>